<evidence type="ECO:0000313" key="2">
    <source>
        <dbReference type="EMBL" id="ODR97764.1"/>
    </source>
</evidence>
<name>A0A1E3VW58_9HYPH</name>
<dbReference type="STRING" id="1774969.AUC69_01165"/>
<accession>A0A1E3VW58</accession>
<evidence type="ECO:0008006" key="4">
    <source>
        <dbReference type="Google" id="ProtNLM"/>
    </source>
</evidence>
<evidence type="ECO:0000256" key="1">
    <source>
        <dbReference type="SAM" id="SignalP"/>
    </source>
</evidence>
<comment type="caution">
    <text evidence="2">The sequence shown here is derived from an EMBL/GenBank/DDBJ whole genome shotgun (WGS) entry which is preliminary data.</text>
</comment>
<protein>
    <recommendedName>
        <fullName evidence="4">Neuromedin U</fullName>
    </recommendedName>
</protein>
<sequence length="269" mass="29282">MSMLRGVLAGAFALGLLGVSSGKAQDSGNLAQQAQNPIANLISVPFQNNTNFNVGPFDDEQNILNIQPVIPFKLNEEWNLVTRWILPVVYQPPVYQGDESDFGLGNFNPSFFFVNQVGPKLMIGAGPTFLLPTNTDRSLGPDKWGVGPTAAIVWTPGKWVVGALVNNIWSVAGDSNEPDVNAFLLQYFVNYNLKHGWYLTSSPIITANWEAPDDDQWTLPFGGGVGRVFKVGAQPVNMSLSAYDNVIAPEGGPDWQLRFQVQLLFPTGG</sequence>
<organism evidence="2 3">
    <name type="scientific">Methyloceanibacter superfactus</name>
    <dbReference type="NCBI Taxonomy" id="1774969"/>
    <lineage>
        <taxon>Bacteria</taxon>
        <taxon>Pseudomonadati</taxon>
        <taxon>Pseudomonadota</taxon>
        <taxon>Alphaproteobacteria</taxon>
        <taxon>Hyphomicrobiales</taxon>
        <taxon>Hyphomicrobiaceae</taxon>
        <taxon>Methyloceanibacter</taxon>
    </lineage>
</organism>
<keyword evidence="3" id="KW-1185">Reference proteome</keyword>
<dbReference type="EMBL" id="LPWF01000024">
    <property type="protein sequence ID" value="ODR97764.1"/>
    <property type="molecule type" value="Genomic_DNA"/>
</dbReference>
<feature type="chain" id="PRO_5009138645" description="Neuromedin U" evidence="1">
    <location>
        <begin position="25"/>
        <end position="269"/>
    </location>
</feature>
<gene>
    <name evidence="2" type="ORF">AUC69_01165</name>
</gene>
<proteinExistence type="predicted"/>
<reference evidence="2 3" key="1">
    <citation type="journal article" date="2016" name="Environ. Microbiol.">
        <title>New Methyloceanibacter diversity from North Sea sediments includes methanotroph containing solely the soluble methane monooxygenase.</title>
        <authorList>
            <person name="Vekeman B."/>
            <person name="Kerckhof F.M."/>
            <person name="Cremers G."/>
            <person name="de Vos P."/>
            <person name="Vandamme P."/>
            <person name="Boon N."/>
            <person name="Op den Camp H.J."/>
            <person name="Heylen K."/>
        </authorList>
    </citation>
    <scope>NUCLEOTIDE SEQUENCE [LARGE SCALE GENOMIC DNA]</scope>
    <source>
        <strain evidence="2 3">R-67175</strain>
    </source>
</reference>
<dbReference type="Proteomes" id="UP000094472">
    <property type="component" value="Unassembled WGS sequence"/>
</dbReference>
<dbReference type="RefSeq" id="WP_083239200.1">
    <property type="nucleotide sequence ID" value="NZ_LPWF01000024.1"/>
</dbReference>
<feature type="signal peptide" evidence="1">
    <location>
        <begin position="1"/>
        <end position="24"/>
    </location>
</feature>
<evidence type="ECO:0000313" key="3">
    <source>
        <dbReference type="Proteomes" id="UP000094472"/>
    </source>
</evidence>
<dbReference type="AlphaFoldDB" id="A0A1E3VW58"/>
<keyword evidence="1" id="KW-0732">Signal</keyword>